<organism evidence="3 4">
    <name type="scientific">Streptomyces natalensis ATCC 27448</name>
    <dbReference type="NCBI Taxonomy" id="1240678"/>
    <lineage>
        <taxon>Bacteria</taxon>
        <taxon>Bacillati</taxon>
        <taxon>Actinomycetota</taxon>
        <taxon>Actinomycetes</taxon>
        <taxon>Kitasatosporales</taxon>
        <taxon>Streptomycetaceae</taxon>
        <taxon>Streptomyces</taxon>
    </lineage>
</organism>
<evidence type="ECO:0000313" key="4">
    <source>
        <dbReference type="Proteomes" id="UP000032458"/>
    </source>
</evidence>
<accession>A0A0D7CF51</accession>
<dbReference type="Proteomes" id="UP000032458">
    <property type="component" value="Unassembled WGS sequence"/>
</dbReference>
<gene>
    <name evidence="3" type="ORF">SNA_30835</name>
</gene>
<feature type="region of interest" description="Disordered" evidence="1">
    <location>
        <begin position="91"/>
        <end position="131"/>
    </location>
</feature>
<name>A0A0D7CF51_9ACTN</name>
<dbReference type="AlphaFoldDB" id="A0A0D7CF51"/>
<feature type="compositionally biased region" description="Low complexity" evidence="1">
    <location>
        <begin position="117"/>
        <end position="131"/>
    </location>
</feature>
<dbReference type="RefSeq" id="WP_030066005.1">
    <property type="nucleotide sequence ID" value="NZ_JRKI01000045.1"/>
</dbReference>
<dbReference type="InterPro" id="IPR002575">
    <property type="entry name" value="Aminoglycoside_PTrfase"/>
</dbReference>
<protein>
    <recommendedName>
        <fullName evidence="2">Aminoglycoside phosphotransferase domain-containing protein</fullName>
    </recommendedName>
</protein>
<evidence type="ECO:0000259" key="2">
    <source>
        <dbReference type="Pfam" id="PF01636"/>
    </source>
</evidence>
<feature type="compositionally biased region" description="Pro residues" evidence="1">
    <location>
        <begin position="102"/>
        <end position="115"/>
    </location>
</feature>
<dbReference type="Pfam" id="PF01636">
    <property type="entry name" value="APH"/>
    <property type="match status" value="1"/>
</dbReference>
<dbReference type="PATRIC" id="fig|1240678.4.peg.6597"/>
<feature type="domain" description="Aminoglycoside phosphotransferase" evidence="2">
    <location>
        <begin position="18"/>
        <end position="81"/>
    </location>
</feature>
<evidence type="ECO:0000313" key="3">
    <source>
        <dbReference type="EMBL" id="KIZ14864.1"/>
    </source>
</evidence>
<feature type="compositionally biased region" description="Low complexity" evidence="1">
    <location>
        <begin position="92"/>
        <end position="101"/>
    </location>
</feature>
<dbReference type="EMBL" id="JRKI01000045">
    <property type="protein sequence ID" value="KIZ14864.1"/>
    <property type="molecule type" value="Genomic_DNA"/>
</dbReference>
<dbReference type="InterPro" id="IPR011009">
    <property type="entry name" value="Kinase-like_dom_sf"/>
</dbReference>
<keyword evidence="4" id="KW-1185">Reference proteome</keyword>
<evidence type="ECO:0000256" key="1">
    <source>
        <dbReference type="SAM" id="MobiDB-lite"/>
    </source>
</evidence>
<comment type="caution">
    <text evidence="3">The sequence shown here is derived from an EMBL/GenBank/DDBJ whole genome shotgun (WGS) entry which is preliminary data.</text>
</comment>
<dbReference type="SUPFAM" id="SSF56112">
    <property type="entry name" value="Protein kinase-like (PK-like)"/>
    <property type="match status" value="1"/>
</dbReference>
<reference evidence="3 4" key="1">
    <citation type="submission" date="2014-09" db="EMBL/GenBank/DDBJ databases">
        <title>Draft genome sequence of Streptomyces natalensis ATCC 27448, producer of the antifungal pimaricin.</title>
        <authorList>
            <person name="Mendes M.V."/>
            <person name="Beites T."/>
            <person name="Pires S."/>
            <person name="Santos C.L."/>
            <person name="Moradas-Ferreira P."/>
        </authorList>
    </citation>
    <scope>NUCLEOTIDE SEQUENCE [LARGE SCALE GENOMIC DNA]</scope>
    <source>
        <strain evidence="3 4">ATCC 27448</strain>
    </source>
</reference>
<proteinExistence type="predicted"/>
<sequence>MSPDASIHGIDGRVPPGAREITTGQANRVWSVDAPTPYILKQYGDPARAANEAAALRLLAEHGVTGPQLLAAEAEATPSWTAQSLVIAQPKPYASASTTPHPSSPSPKSPIPPPKDGSTSTGTSTYSPMPR</sequence>